<protein>
    <submittedName>
        <fullName evidence="1">Uncharacterized protein</fullName>
    </submittedName>
</protein>
<keyword evidence="2" id="KW-1185">Reference proteome</keyword>
<name>A0ABS3M7J9_9BACT</name>
<gene>
    <name evidence="1" type="ORF">JHU38_10460</name>
</gene>
<dbReference type="EMBL" id="JAERMS010000041">
    <property type="protein sequence ID" value="MBO1364181.1"/>
    <property type="molecule type" value="Genomic_DNA"/>
</dbReference>
<organism evidence="1 2">
    <name type="scientific">Prevotella illustrans</name>
    <dbReference type="NCBI Taxonomy" id="2800387"/>
    <lineage>
        <taxon>Bacteria</taxon>
        <taxon>Pseudomonadati</taxon>
        <taxon>Bacteroidota</taxon>
        <taxon>Bacteroidia</taxon>
        <taxon>Bacteroidales</taxon>
        <taxon>Prevotellaceae</taxon>
        <taxon>Prevotella</taxon>
    </lineage>
</organism>
<evidence type="ECO:0000313" key="1">
    <source>
        <dbReference type="EMBL" id="MBO1364181.1"/>
    </source>
</evidence>
<dbReference type="Proteomes" id="UP000664265">
    <property type="component" value="Unassembled WGS sequence"/>
</dbReference>
<evidence type="ECO:0000313" key="2">
    <source>
        <dbReference type="Proteomes" id="UP000664265"/>
    </source>
</evidence>
<comment type="caution">
    <text evidence="1">The sequence shown here is derived from an EMBL/GenBank/DDBJ whole genome shotgun (WGS) entry which is preliminary data.</text>
</comment>
<reference evidence="1 2" key="1">
    <citation type="submission" date="2021-01" db="EMBL/GenBank/DDBJ databases">
        <title>Prevotella A2931 sp. nov.</title>
        <authorList>
            <person name="Buhl M."/>
            <person name="Oberhettinger P."/>
        </authorList>
    </citation>
    <scope>NUCLEOTIDE SEQUENCE [LARGE SCALE GENOMIC DNA]</scope>
    <source>
        <strain evidence="1 2">A2931</strain>
    </source>
</reference>
<sequence length="81" mass="9197">MYDNILISLKKKLPRERTQIATLTKKKHSFWFGVFHAPGKVAGVCRGVCRTSAFNICFALTFAEARHLTPVIPWRLPKLGI</sequence>
<proteinExistence type="predicted"/>
<accession>A0ABS3M7J9</accession>